<dbReference type="Proteomes" id="UP001221898">
    <property type="component" value="Unassembled WGS sequence"/>
</dbReference>
<gene>
    <name evidence="1" type="ORF">AAFF_G00116140</name>
</gene>
<evidence type="ECO:0000313" key="1">
    <source>
        <dbReference type="EMBL" id="KAJ8412663.1"/>
    </source>
</evidence>
<organism evidence="1 2">
    <name type="scientific">Aldrovandia affinis</name>
    <dbReference type="NCBI Taxonomy" id="143900"/>
    <lineage>
        <taxon>Eukaryota</taxon>
        <taxon>Metazoa</taxon>
        <taxon>Chordata</taxon>
        <taxon>Craniata</taxon>
        <taxon>Vertebrata</taxon>
        <taxon>Euteleostomi</taxon>
        <taxon>Actinopterygii</taxon>
        <taxon>Neopterygii</taxon>
        <taxon>Teleostei</taxon>
        <taxon>Notacanthiformes</taxon>
        <taxon>Halosauridae</taxon>
        <taxon>Aldrovandia</taxon>
    </lineage>
</organism>
<protein>
    <submittedName>
        <fullName evidence="1">Uncharacterized protein</fullName>
    </submittedName>
</protein>
<dbReference type="EMBL" id="JAINUG010000018">
    <property type="protein sequence ID" value="KAJ8412663.1"/>
    <property type="molecule type" value="Genomic_DNA"/>
</dbReference>
<proteinExistence type="predicted"/>
<evidence type="ECO:0000313" key="2">
    <source>
        <dbReference type="Proteomes" id="UP001221898"/>
    </source>
</evidence>
<sequence length="115" mass="12746">MEPSPGNSRSGRTCCYLSQCPLLKHHPVSPDSVAVGEGRAESGDRVPPPQKRWQLEECVCRRRRQPNCWETGQLFRTAAFWKIGGTVAGKDEEHSGVKHSGTLIHPLGWGMLVLL</sequence>
<dbReference type="AlphaFoldDB" id="A0AAD7WXK5"/>
<accession>A0AAD7WXK5</accession>
<keyword evidence="2" id="KW-1185">Reference proteome</keyword>
<reference evidence="1" key="1">
    <citation type="journal article" date="2023" name="Science">
        <title>Genome structures resolve the early diversification of teleost fishes.</title>
        <authorList>
            <person name="Parey E."/>
            <person name="Louis A."/>
            <person name="Montfort J."/>
            <person name="Bouchez O."/>
            <person name="Roques C."/>
            <person name="Iampietro C."/>
            <person name="Lluch J."/>
            <person name="Castinel A."/>
            <person name="Donnadieu C."/>
            <person name="Desvignes T."/>
            <person name="Floi Bucao C."/>
            <person name="Jouanno E."/>
            <person name="Wen M."/>
            <person name="Mejri S."/>
            <person name="Dirks R."/>
            <person name="Jansen H."/>
            <person name="Henkel C."/>
            <person name="Chen W.J."/>
            <person name="Zahm M."/>
            <person name="Cabau C."/>
            <person name="Klopp C."/>
            <person name="Thompson A.W."/>
            <person name="Robinson-Rechavi M."/>
            <person name="Braasch I."/>
            <person name="Lecointre G."/>
            <person name="Bobe J."/>
            <person name="Postlethwait J.H."/>
            <person name="Berthelot C."/>
            <person name="Roest Crollius H."/>
            <person name="Guiguen Y."/>
        </authorList>
    </citation>
    <scope>NUCLEOTIDE SEQUENCE</scope>
    <source>
        <strain evidence="1">NC1722</strain>
    </source>
</reference>
<name>A0AAD7WXK5_9TELE</name>
<comment type="caution">
    <text evidence="1">The sequence shown here is derived from an EMBL/GenBank/DDBJ whole genome shotgun (WGS) entry which is preliminary data.</text>
</comment>